<comment type="caution">
    <text evidence="1">The sequence shown here is derived from an EMBL/GenBank/DDBJ whole genome shotgun (WGS) entry which is preliminary data.</text>
</comment>
<gene>
    <name evidence="1" type="ORF">BaRGS_00000777</name>
</gene>
<proteinExistence type="predicted"/>
<sequence length="227" mass="25246">MECRSLMGSIDTANRTWQPEEYHYRVRPAAAISHAGHRTHQCHQLARTDHHINSGISSTSELYSLTKAVVMCVHNMAGCQVGALDTGNVLTNERKCQKPSTLLREKHTRHDVTEFSPSIPAHKIEQPVLSKPVIFTIQQAGGVFRQPCRTCIAVSEAERTRGFNSSLNRTDTGTLSAVFIKPRSPAHGAGVFLEAGSSPWFRPDQSAYRHAMALTYPPTNLWHFSED</sequence>
<dbReference type="Proteomes" id="UP001519460">
    <property type="component" value="Unassembled WGS sequence"/>
</dbReference>
<keyword evidence="2" id="KW-1185">Reference proteome</keyword>
<evidence type="ECO:0000313" key="1">
    <source>
        <dbReference type="EMBL" id="KAK7507812.1"/>
    </source>
</evidence>
<protein>
    <submittedName>
        <fullName evidence="1">Uncharacterized protein</fullName>
    </submittedName>
</protein>
<organism evidence="1 2">
    <name type="scientific">Batillaria attramentaria</name>
    <dbReference type="NCBI Taxonomy" id="370345"/>
    <lineage>
        <taxon>Eukaryota</taxon>
        <taxon>Metazoa</taxon>
        <taxon>Spiralia</taxon>
        <taxon>Lophotrochozoa</taxon>
        <taxon>Mollusca</taxon>
        <taxon>Gastropoda</taxon>
        <taxon>Caenogastropoda</taxon>
        <taxon>Sorbeoconcha</taxon>
        <taxon>Cerithioidea</taxon>
        <taxon>Batillariidae</taxon>
        <taxon>Batillaria</taxon>
    </lineage>
</organism>
<evidence type="ECO:0000313" key="2">
    <source>
        <dbReference type="Proteomes" id="UP001519460"/>
    </source>
</evidence>
<dbReference type="AlphaFoldDB" id="A0ABD0M7X4"/>
<name>A0ABD0M7X4_9CAEN</name>
<accession>A0ABD0M7X4</accession>
<reference evidence="1 2" key="1">
    <citation type="journal article" date="2023" name="Sci. Data">
        <title>Genome assembly of the Korean intertidal mud-creeper Batillaria attramentaria.</title>
        <authorList>
            <person name="Patra A.K."/>
            <person name="Ho P.T."/>
            <person name="Jun S."/>
            <person name="Lee S.J."/>
            <person name="Kim Y."/>
            <person name="Won Y.J."/>
        </authorList>
    </citation>
    <scope>NUCLEOTIDE SEQUENCE [LARGE SCALE GENOMIC DNA]</scope>
    <source>
        <strain evidence="1">Wonlab-2016</strain>
    </source>
</reference>
<dbReference type="EMBL" id="JACVVK020000003">
    <property type="protein sequence ID" value="KAK7507812.1"/>
    <property type="molecule type" value="Genomic_DNA"/>
</dbReference>